<dbReference type="AlphaFoldDB" id="A0A1B0AD30"/>
<dbReference type="Proteomes" id="UP000092445">
    <property type="component" value="Unassembled WGS sequence"/>
</dbReference>
<accession>A0A1B0AD30</accession>
<reference evidence="2" key="1">
    <citation type="submission" date="2014-03" db="EMBL/GenBank/DDBJ databases">
        <authorList>
            <person name="Aksoy S."/>
            <person name="Warren W."/>
            <person name="Wilson R.K."/>
        </authorList>
    </citation>
    <scope>NUCLEOTIDE SEQUENCE [LARGE SCALE GENOMIC DNA]</scope>
    <source>
        <strain evidence="2">IAEA</strain>
    </source>
</reference>
<evidence type="ECO:0000313" key="1">
    <source>
        <dbReference type="EnsemblMetazoa" id="GPAI041733-PA"/>
    </source>
</evidence>
<protein>
    <submittedName>
        <fullName evidence="1">Uncharacterized protein</fullName>
    </submittedName>
</protein>
<name>A0A1B0AD30_GLOPL</name>
<reference evidence="1" key="2">
    <citation type="submission" date="2020-05" db="UniProtKB">
        <authorList>
            <consortium name="EnsemblMetazoa"/>
        </authorList>
    </citation>
    <scope>IDENTIFICATION</scope>
    <source>
        <strain evidence="1">IAEA</strain>
    </source>
</reference>
<dbReference type="EnsemblMetazoa" id="GPAI041733-RA">
    <property type="protein sequence ID" value="GPAI041733-PA"/>
    <property type="gene ID" value="GPAI041733"/>
</dbReference>
<sequence length="173" mass="18903">MHGGTGNQLDQELKLYIFLRDDSSFTRCASRRGTKLPTFIYALCTMADDASSSIQAFPLIGHALDSGDPNSNASNAFIAFLYKYKSLAFGTVQVKVLNVHKNMDDIGGMHMFITHLLVLNNACKCDNNPTHNNNPIRVCAAPVRLALSDNKNNGIACSTLICHRQIASQQVDA</sequence>
<keyword evidence="2" id="KW-1185">Reference proteome</keyword>
<evidence type="ECO:0000313" key="2">
    <source>
        <dbReference type="Proteomes" id="UP000092445"/>
    </source>
</evidence>
<organism evidence="1 2">
    <name type="scientific">Glossina pallidipes</name>
    <name type="common">Tsetse fly</name>
    <dbReference type="NCBI Taxonomy" id="7398"/>
    <lineage>
        <taxon>Eukaryota</taxon>
        <taxon>Metazoa</taxon>
        <taxon>Ecdysozoa</taxon>
        <taxon>Arthropoda</taxon>
        <taxon>Hexapoda</taxon>
        <taxon>Insecta</taxon>
        <taxon>Pterygota</taxon>
        <taxon>Neoptera</taxon>
        <taxon>Endopterygota</taxon>
        <taxon>Diptera</taxon>
        <taxon>Brachycera</taxon>
        <taxon>Muscomorpha</taxon>
        <taxon>Hippoboscoidea</taxon>
        <taxon>Glossinidae</taxon>
        <taxon>Glossina</taxon>
    </lineage>
</organism>
<proteinExistence type="predicted"/>
<dbReference type="VEuPathDB" id="VectorBase:GPAI041733"/>